<dbReference type="EMBL" id="JANBQF010000128">
    <property type="protein sequence ID" value="KAJ2004907.1"/>
    <property type="molecule type" value="Genomic_DNA"/>
</dbReference>
<comment type="similarity">
    <text evidence="2">Belongs to the CWC21 family.</text>
</comment>
<evidence type="ECO:0000256" key="6">
    <source>
        <dbReference type="ARBA" id="ARBA00023242"/>
    </source>
</evidence>
<feature type="compositionally biased region" description="Basic residues" evidence="7">
    <location>
        <begin position="180"/>
        <end position="190"/>
    </location>
</feature>
<sequence length="342" mass="38502">MYNGIGLNTPRGSGTSGHVVRNMSALKPGQADRGQRHSQYDREHIPCERPLDKGILEHERRRQVEVRCLELQDELETQGVLNDTDIAERVDKFRAQLLENIDQLALKNSRPIKSFETQRLAEAKSKENARLASALRVEEEYVEGAAFDRELQDLKRQRRMLEKELELERLREQEREREQKSRRRYRRSGRSRSPSSSSESESDKGRRRRDRHRSSRAHRRSKSESTSSESEGSGSDSSESTRRRYLSSRPNKGGHRRRKARQSASESGSSESESGRSSSPRADPRAVVDGEPGEIEDEELENTSAEPNLASTASKDGSPDSNARPGGCSPSDGESSDGAISE</sequence>
<organism evidence="9 10">
    <name type="scientific">Coemansia thaxteri</name>
    <dbReference type="NCBI Taxonomy" id="2663907"/>
    <lineage>
        <taxon>Eukaryota</taxon>
        <taxon>Fungi</taxon>
        <taxon>Fungi incertae sedis</taxon>
        <taxon>Zoopagomycota</taxon>
        <taxon>Kickxellomycotina</taxon>
        <taxon>Kickxellomycetes</taxon>
        <taxon>Kickxellales</taxon>
        <taxon>Kickxellaceae</taxon>
        <taxon>Coemansia</taxon>
    </lineage>
</organism>
<gene>
    <name evidence="9" type="primary">CWC21</name>
    <name evidence="9" type="ORF">H4R26_002250</name>
</gene>
<dbReference type="OrthoDB" id="10267305at2759"/>
<dbReference type="GO" id="GO:0005681">
    <property type="term" value="C:spliceosomal complex"/>
    <property type="evidence" value="ECO:0007669"/>
    <property type="project" value="UniProtKB-KW"/>
</dbReference>
<feature type="region of interest" description="Disordered" evidence="7">
    <location>
        <begin position="171"/>
        <end position="342"/>
    </location>
</feature>
<dbReference type="GO" id="GO:0008380">
    <property type="term" value="P:RNA splicing"/>
    <property type="evidence" value="ECO:0007669"/>
    <property type="project" value="UniProtKB-KW"/>
</dbReference>
<feature type="domain" description="CWF21" evidence="8">
    <location>
        <begin position="56"/>
        <end position="102"/>
    </location>
</feature>
<dbReference type="PANTHER" id="PTHR36562">
    <property type="entry name" value="SERINE/ARGININE REPETITIVE MATRIX 2"/>
    <property type="match status" value="1"/>
</dbReference>
<comment type="subcellular location">
    <subcellularLocation>
        <location evidence="1">Nucleus</location>
    </subcellularLocation>
</comment>
<evidence type="ECO:0000256" key="2">
    <source>
        <dbReference type="ARBA" id="ARBA00005954"/>
    </source>
</evidence>
<evidence type="ECO:0000313" key="9">
    <source>
        <dbReference type="EMBL" id="KAJ2004907.1"/>
    </source>
</evidence>
<dbReference type="Proteomes" id="UP001150907">
    <property type="component" value="Unassembled WGS sequence"/>
</dbReference>
<protein>
    <submittedName>
        <fullName evidence="9">RNA-splicing factor</fullName>
    </submittedName>
</protein>
<proteinExistence type="inferred from homology"/>
<feature type="compositionally biased region" description="Basic residues" evidence="7">
    <location>
        <begin position="252"/>
        <end position="261"/>
    </location>
</feature>
<comment type="caution">
    <text evidence="9">The sequence shown here is derived from an EMBL/GenBank/DDBJ whole genome shotgun (WGS) entry which is preliminary data.</text>
</comment>
<dbReference type="Gene3D" id="6.10.140.420">
    <property type="match status" value="1"/>
</dbReference>
<dbReference type="AlphaFoldDB" id="A0A9W8BD88"/>
<feature type="compositionally biased region" description="Polar residues" evidence="7">
    <location>
        <begin position="302"/>
        <end position="321"/>
    </location>
</feature>
<evidence type="ECO:0000256" key="3">
    <source>
        <dbReference type="ARBA" id="ARBA00022664"/>
    </source>
</evidence>
<evidence type="ECO:0000313" key="10">
    <source>
        <dbReference type="Proteomes" id="UP001150907"/>
    </source>
</evidence>
<evidence type="ECO:0000256" key="1">
    <source>
        <dbReference type="ARBA" id="ARBA00004123"/>
    </source>
</evidence>
<dbReference type="SMART" id="SM01115">
    <property type="entry name" value="cwf21"/>
    <property type="match status" value="1"/>
</dbReference>
<keyword evidence="5" id="KW-0508">mRNA splicing</keyword>
<feature type="compositionally biased region" description="Basic residues" evidence="7">
    <location>
        <begin position="205"/>
        <end position="221"/>
    </location>
</feature>
<keyword evidence="3" id="KW-0507">mRNA processing</keyword>
<evidence type="ECO:0000259" key="8">
    <source>
        <dbReference type="SMART" id="SM01115"/>
    </source>
</evidence>
<reference evidence="9" key="1">
    <citation type="submission" date="2022-07" db="EMBL/GenBank/DDBJ databases">
        <title>Phylogenomic reconstructions and comparative analyses of Kickxellomycotina fungi.</title>
        <authorList>
            <person name="Reynolds N.K."/>
            <person name="Stajich J.E."/>
            <person name="Barry K."/>
            <person name="Grigoriev I.V."/>
            <person name="Crous P."/>
            <person name="Smith M.E."/>
        </authorList>
    </citation>
    <scope>NUCLEOTIDE SEQUENCE</scope>
    <source>
        <strain evidence="9">IMI 214461</strain>
    </source>
</reference>
<name>A0A9W8BD88_9FUNG</name>
<dbReference type="CDD" id="cd21372">
    <property type="entry name" value="cwf21_CWC21-like"/>
    <property type="match status" value="1"/>
</dbReference>
<feature type="compositionally biased region" description="Low complexity" evidence="7">
    <location>
        <begin position="263"/>
        <end position="279"/>
    </location>
</feature>
<keyword evidence="6" id="KW-0539">Nucleus</keyword>
<evidence type="ECO:0000256" key="5">
    <source>
        <dbReference type="ARBA" id="ARBA00023187"/>
    </source>
</evidence>
<feature type="compositionally biased region" description="Low complexity" evidence="7">
    <location>
        <begin position="224"/>
        <end position="238"/>
    </location>
</feature>
<accession>A0A9W8BD88</accession>
<dbReference type="Pfam" id="PF08312">
    <property type="entry name" value="cwf21"/>
    <property type="match status" value="1"/>
</dbReference>
<feature type="compositionally biased region" description="Acidic residues" evidence="7">
    <location>
        <begin position="291"/>
        <end position="301"/>
    </location>
</feature>
<keyword evidence="4" id="KW-0747">Spliceosome</keyword>
<dbReference type="GO" id="GO:0006397">
    <property type="term" value="P:mRNA processing"/>
    <property type="evidence" value="ECO:0007669"/>
    <property type="project" value="UniProtKB-KW"/>
</dbReference>
<dbReference type="InterPro" id="IPR013170">
    <property type="entry name" value="mRNA_splic_Cwf21_dom"/>
</dbReference>
<evidence type="ECO:0000256" key="4">
    <source>
        <dbReference type="ARBA" id="ARBA00022728"/>
    </source>
</evidence>
<keyword evidence="10" id="KW-1185">Reference proteome</keyword>
<dbReference type="PANTHER" id="PTHR36562:SF5">
    <property type="entry name" value="SERINE_ARGININE REPETITIVE MATRIX 2"/>
    <property type="match status" value="1"/>
</dbReference>
<evidence type="ECO:0000256" key="7">
    <source>
        <dbReference type="SAM" id="MobiDB-lite"/>
    </source>
</evidence>
<dbReference type="InterPro" id="IPR051372">
    <property type="entry name" value="CWC21"/>
</dbReference>